<dbReference type="KEGG" id="daf:Desaf_1518"/>
<protein>
    <submittedName>
        <fullName evidence="7">Fmu (Sun) domain protein</fullName>
    </submittedName>
</protein>
<feature type="binding site" evidence="5">
    <location>
        <position position="289"/>
    </location>
    <ligand>
        <name>S-adenosyl-L-methionine</name>
        <dbReference type="ChEBI" id="CHEBI:59789"/>
    </ligand>
</feature>
<dbReference type="InterPro" id="IPR006027">
    <property type="entry name" value="NusB_RsmB_TIM44"/>
</dbReference>
<keyword evidence="1 5" id="KW-0489">Methyltransferase</keyword>
<dbReference type="AlphaFoldDB" id="F3Z0N1"/>
<dbReference type="eggNOG" id="COG0781">
    <property type="taxonomic scope" value="Bacteria"/>
</dbReference>
<comment type="caution">
    <text evidence="5">Lacks conserved residue(s) required for the propagation of feature annotation.</text>
</comment>
<dbReference type="GO" id="GO:0006355">
    <property type="term" value="P:regulation of DNA-templated transcription"/>
    <property type="evidence" value="ECO:0007669"/>
    <property type="project" value="InterPro"/>
</dbReference>
<dbReference type="PROSITE" id="PS51686">
    <property type="entry name" value="SAM_MT_RSMB_NOP"/>
    <property type="match status" value="1"/>
</dbReference>
<name>F3Z0N1_DESAF</name>
<keyword evidence="8" id="KW-1185">Reference proteome</keyword>
<dbReference type="InterPro" id="IPR049560">
    <property type="entry name" value="MeTrfase_RsmB-F_NOP2_cat"/>
</dbReference>
<keyword evidence="3 5" id="KW-0949">S-adenosyl-L-methionine</keyword>
<evidence type="ECO:0000259" key="6">
    <source>
        <dbReference type="PROSITE" id="PS51686"/>
    </source>
</evidence>
<dbReference type="Pfam" id="PF01029">
    <property type="entry name" value="NusB"/>
    <property type="match status" value="1"/>
</dbReference>
<reference evidence="7 8" key="1">
    <citation type="journal article" date="2011" name="J. Bacteriol.">
        <title>Genome sequence of the mercury-methylating and pleomorphic Desulfovibrio africanus Strain Walvis Bay.</title>
        <authorList>
            <person name="Brown S.D."/>
            <person name="Wall J.D."/>
            <person name="Kucken A.M."/>
            <person name="Gilmour C.C."/>
            <person name="Podar M."/>
            <person name="Brandt C.C."/>
            <person name="Teshima H."/>
            <person name="Detter J.C."/>
            <person name="Han C.S."/>
            <person name="Land M.L."/>
            <person name="Lucas S."/>
            <person name="Han J."/>
            <person name="Pennacchio L."/>
            <person name="Nolan M."/>
            <person name="Pitluck S."/>
            <person name="Woyke T."/>
            <person name="Goodwin L."/>
            <person name="Palumbo A.V."/>
            <person name="Elias D.A."/>
        </authorList>
    </citation>
    <scope>NUCLEOTIDE SEQUENCE [LARGE SCALE GENOMIC DNA]</scope>
    <source>
        <strain evidence="7 8">Walvis Bay</strain>
    </source>
</reference>
<dbReference type="RefSeq" id="WP_014259639.1">
    <property type="nucleotide sequence ID" value="NC_016629.1"/>
</dbReference>
<dbReference type="Pfam" id="PF01189">
    <property type="entry name" value="Methyltr_RsmB-F"/>
    <property type="match status" value="1"/>
</dbReference>
<dbReference type="SUPFAM" id="SSF48013">
    <property type="entry name" value="NusB-like"/>
    <property type="match status" value="1"/>
</dbReference>
<evidence type="ECO:0000313" key="8">
    <source>
        <dbReference type="Proteomes" id="UP000007844"/>
    </source>
</evidence>
<dbReference type="CDD" id="cd02440">
    <property type="entry name" value="AdoMet_MTases"/>
    <property type="match status" value="1"/>
</dbReference>
<evidence type="ECO:0000256" key="5">
    <source>
        <dbReference type="PROSITE-ProRule" id="PRU01023"/>
    </source>
</evidence>
<feature type="active site" description="Nucleophile" evidence="5">
    <location>
        <position position="386"/>
    </location>
</feature>
<dbReference type="SUPFAM" id="SSF53335">
    <property type="entry name" value="S-adenosyl-L-methionine-dependent methyltransferases"/>
    <property type="match status" value="1"/>
</dbReference>
<dbReference type="Gene3D" id="1.10.940.10">
    <property type="entry name" value="NusB-like"/>
    <property type="match status" value="1"/>
</dbReference>
<dbReference type="PRINTS" id="PR02008">
    <property type="entry name" value="RCMTFAMILY"/>
</dbReference>
<dbReference type="EMBL" id="CP003221">
    <property type="protein sequence ID" value="EGJ49855.1"/>
    <property type="molecule type" value="Genomic_DNA"/>
</dbReference>
<dbReference type="InterPro" id="IPR001678">
    <property type="entry name" value="MeTrfase_RsmB-F_NOP2_dom"/>
</dbReference>
<evidence type="ECO:0000256" key="4">
    <source>
        <dbReference type="ARBA" id="ARBA00022884"/>
    </source>
</evidence>
<dbReference type="HOGENOM" id="CLU_005316_0_1_7"/>
<keyword evidence="4 5" id="KW-0694">RNA-binding</keyword>
<dbReference type="GO" id="GO:0008173">
    <property type="term" value="F:RNA methyltransferase activity"/>
    <property type="evidence" value="ECO:0007669"/>
    <property type="project" value="InterPro"/>
</dbReference>
<organism evidence="7 8">
    <name type="scientific">Desulfocurvibacter africanus subsp. africanus str. Walvis Bay</name>
    <dbReference type="NCBI Taxonomy" id="690850"/>
    <lineage>
        <taxon>Bacteria</taxon>
        <taxon>Pseudomonadati</taxon>
        <taxon>Thermodesulfobacteriota</taxon>
        <taxon>Desulfovibrionia</taxon>
        <taxon>Desulfovibrionales</taxon>
        <taxon>Desulfovibrionaceae</taxon>
        <taxon>Desulfocurvibacter</taxon>
    </lineage>
</organism>
<dbReference type="GO" id="GO:0003723">
    <property type="term" value="F:RNA binding"/>
    <property type="evidence" value="ECO:0007669"/>
    <property type="project" value="UniProtKB-UniRule"/>
</dbReference>
<dbReference type="InterPro" id="IPR035926">
    <property type="entry name" value="NusB-like_sf"/>
</dbReference>
<dbReference type="PANTHER" id="PTHR22807:SF61">
    <property type="entry name" value="NOL1_NOP2_SUN FAMILY PROTEIN _ ANTITERMINATION NUSB DOMAIN-CONTAINING PROTEIN"/>
    <property type="match status" value="1"/>
</dbReference>
<comment type="similarity">
    <text evidence="5">Belongs to the class I-like SAM-binding methyltransferase superfamily. RsmB/NOP family.</text>
</comment>
<dbReference type="GO" id="GO:0001510">
    <property type="term" value="P:RNA methylation"/>
    <property type="evidence" value="ECO:0007669"/>
    <property type="project" value="InterPro"/>
</dbReference>
<dbReference type="STRING" id="690850.Desaf_1518"/>
<proteinExistence type="inferred from homology"/>
<dbReference type="PANTHER" id="PTHR22807">
    <property type="entry name" value="NOP2 YEAST -RELATED NOL1/NOP2/FMU SUN DOMAIN-CONTAINING"/>
    <property type="match status" value="1"/>
</dbReference>
<dbReference type="Gene3D" id="3.40.50.150">
    <property type="entry name" value="Vaccinia Virus protein VP39"/>
    <property type="match status" value="1"/>
</dbReference>
<feature type="domain" description="SAM-dependent MTase RsmB/NOP-type" evidence="6">
    <location>
        <begin position="179"/>
        <end position="433"/>
    </location>
</feature>
<evidence type="ECO:0000256" key="2">
    <source>
        <dbReference type="ARBA" id="ARBA00022679"/>
    </source>
</evidence>
<dbReference type="Proteomes" id="UP000007844">
    <property type="component" value="Chromosome"/>
</dbReference>
<accession>F3Z0N1</accession>
<dbReference type="InterPro" id="IPR029063">
    <property type="entry name" value="SAM-dependent_MTases_sf"/>
</dbReference>
<evidence type="ECO:0000313" key="7">
    <source>
        <dbReference type="EMBL" id="EGJ49855.1"/>
    </source>
</evidence>
<sequence>MTADRIPPARRAALEAVSKSLNTSTDVQAALDTQITARRLAPRDIGLATELTYGYLRLKSRLDALLDHFLRAPGKLPARVRLILGLAAYELSYLDRVPAYASVNWAVDAVKADFGQGLSKMANGVLRSVERLGADALNPDFFRQGSRDETGFLSRYYSCPRWIVELWLGERGREAALALLQAQIVPPAVSLRVNAAKSGAQALRDELAAKPECLSANGWTLAFAPGSRPVEDSVLIQGLVSRQSAASQLALAALEPAGWPTPVWDCCCGRGGKALSLIEKGIAPVWASDVTFARLRQLPVESRRLGLPAVSTFLARADAPAPLAAQPGTVLVDAPCSGLGVLSRRPDSKWKRSPTDLPGLTALQSGILEHALAALRPGGRLAYITCTVNRAENEERIEMLLREHSGARLLLSGASPLDWPLGEFFFHALIGRE</sequence>
<keyword evidence="2 5" id="KW-0808">Transferase</keyword>
<dbReference type="InterPro" id="IPR023267">
    <property type="entry name" value="RCMT"/>
</dbReference>
<gene>
    <name evidence="7" type="ORF">Desaf_1518</name>
</gene>
<dbReference type="eggNOG" id="COG0144">
    <property type="taxonomic scope" value="Bacteria"/>
</dbReference>
<feature type="binding site" evidence="5">
    <location>
        <position position="333"/>
    </location>
    <ligand>
        <name>S-adenosyl-L-methionine</name>
        <dbReference type="ChEBI" id="CHEBI:59789"/>
    </ligand>
</feature>
<evidence type="ECO:0000256" key="1">
    <source>
        <dbReference type="ARBA" id="ARBA00022603"/>
    </source>
</evidence>
<evidence type="ECO:0000256" key="3">
    <source>
        <dbReference type="ARBA" id="ARBA00022691"/>
    </source>
</evidence>